<comment type="caution">
    <text evidence="8">The sequence shown here is derived from an EMBL/GenBank/DDBJ whole genome shotgun (WGS) entry which is preliminary data.</text>
</comment>
<dbReference type="InterPro" id="IPR050074">
    <property type="entry name" value="DHO_dehydrogenase"/>
</dbReference>
<evidence type="ECO:0000256" key="1">
    <source>
        <dbReference type="ARBA" id="ARBA00001917"/>
    </source>
</evidence>
<evidence type="ECO:0000256" key="2">
    <source>
        <dbReference type="ARBA" id="ARBA00004725"/>
    </source>
</evidence>
<dbReference type="GO" id="GO:0005886">
    <property type="term" value="C:plasma membrane"/>
    <property type="evidence" value="ECO:0007669"/>
    <property type="project" value="TreeGrafter"/>
</dbReference>
<dbReference type="EMBL" id="CABFUZ020000198">
    <property type="protein sequence ID" value="VVM07804.1"/>
    <property type="molecule type" value="Genomic_DNA"/>
</dbReference>
<dbReference type="InterPro" id="IPR005720">
    <property type="entry name" value="Dihydroorotate_DH_cat"/>
</dbReference>
<dbReference type="GO" id="GO:0005737">
    <property type="term" value="C:cytoplasm"/>
    <property type="evidence" value="ECO:0007669"/>
    <property type="project" value="InterPro"/>
</dbReference>
<dbReference type="GO" id="GO:0009220">
    <property type="term" value="P:pyrimidine ribonucleotide biosynthetic process"/>
    <property type="evidence" value="ECO:0007669"/>
    <property type="project" value="TreeGrafter"/>
</dbReference>
<evidence type="ECO:0000256" key="3">
    <source>
        <dbReference type="ARBA" id="ARBA00022630"/>
    </source>
</evidence>
<evidence type="ECO:0000259" key="7">
    <source>
        <dbReference type="Pfam" id="PF01180"/>
    </source>
</evidence>
<dbReference type="AlphaFoldDB" id="A0A5E6MP94"/>
<dbReference type="Pfam" id="PF01180">
    <property type="entry name" value="DHO_dh"/>
    <property type="match status" value="1"/>
</dbReference>
<comment type="pathway">
    <text evidence="2">Pyrimidine metabolism; UMP biosynthesis via de novo pathway.</text>
</comment>
<accession>A0A5E6MP94</accession>
<dbReference type="PANTHER" id="PTHR48109">
    <property type="entry name" value="DIHYDROOROTATE DEHYDROGENASE (QUINONE), MITOCHONDRIAL-RELATED"/>
    <property type="match status" value="1"/>
</dbReference>
<gene>
    <name evidence="8" type="primary">DHODH/pyrD</name>
    <name evidence="8" type="ORF">MAMC_01830</name>
</gene>
<name>A0A5E6MP94_9BACT</name>
<keyword evidence="3" id="KW-0285">Flavoprotein</keyword>
<dbReference type="PANTHER" id="PTHR48109:SF4">
    <property type="entry name" value="DIHYDROOROTATE DEHYDROGENASE (QUINONE), MITOCHONDRIAL"/>
    <property type="match status" value="1"/>
</dbReference>
<keyword evidence="4" id="KW-0288">FMN</keyword>
<evidence type="ECO:0000256" key="5">
    <source>
        <dbReference type="ARBA" id="ARBA00022975"/>
    </source>
</evidence>
<feature type="non-terminal residue" evidence="8">
    <location>
        <position position="130"/>
    </location>
</feature>
<proteinExistence type="predicted"/>
<evidence type="ECO:0000313" key="9">
    <source>
        <dbReference type="Proteomes" id="UP000381693"/>
    </source>
</evidence>
<organism evidence="8 9">
    <name type="scientific">Methylacidimicrobium cyclopophantes</name>
    <dbReference type="NCBI Taxonomy" id="1041766"/>
    <lineage>
        <taxon>Bacteria</taxon>
        <taxon>Pseudomonadati</taxon>
        <taxon>Verrucomicrobiota</taxon>
        <taxon>Methylacidimicrobium</taxon>
    </lineage>
</organism>
<keyword evidence="9" id="KW-1185">Reference proteome</keyword>
<evidence type="ECO:0000313" key="8">
    <source>
        <dbReference type="EMBL" id="VVM07804.1"/>
    </source>
</evidence>
<keyword evidence="5" id="KW-0665">Pyrimidine biosynthesis</keyword>
<dbReference type="GO" id="GO:0006207">
    <property type="term" value="P:'de novo' pyrimidine nucleobase biosynthetic process"/>
    <property type="evidence" value="ECO:0007669"/>
    <property type="project" value="TreeGrafter"/>
</dbReference>
<dbReference type="Gene3D" id="3.20.20.70">
    <property type="entry name" value="Aldolase class I"/>
    <property type="match status" value="1"/>
</dbReference>
<comment type="cofactor">
    <cofactor evidence="1">
        <name>FMN</name>
        <dbReference type="ChEBI" id="CHEBI:58210"/>
    </cofactor>
</comment>
<sequence>MLYRSLLRPLFFFLPPESAHHLVLSLCANDWIESLLRRFSSPLPARLERTVWGLRFPSPLGLAAGFDKNGVALRAWEALGFGFCEIGTVTPIPQGPNPPPRLRRLPRAEALWNRLGFPSEGAEEVARRLA</sequence>
<protein>
    <submittedName>
        <fullName evidence="8">Partial dihydroorotate dehydrogenase</fullName>
        <ecNumber evidence="8">1.3.5.2</ecNumber>
    </submittedName>
</protein>
<dbReference type="InterPro" id="IPR013785">
    <property type="entry name" value="Aldolase_TIM"/>
</dbReference>
<evidence type="ECO:0000256" key="4">
    <source>
        <dbReference type="ARBA" id="ARBA00022643"/>
    </source>
</evidence>
<feature type="domain" description="Dihydroorotate dehydrogenase catalytic" evidence="7">
    <location>
        <begin position="47"/>
        <end position="129"/>
    </location>
</feature>
<dbReference type="Proteomes" id="UP000381693">
    <property type="component" value="Unassembled WGS sequence"/>
</dbReference>
<dbReference type="GO" id="GO:0106430">
    <property type="term" value="F:dihydroorotate dehydrogenase (quinone) activity"/>
    <property type="evidence" value="ECO:0007669"/>
    <property type="project" value="UniProtKB-EC"/>
</dbReference>
<dbReference type="EC" id="1.3.5.2" evidence="8"/>
<dbReference type="SUPFAM" id="SSF51395">
    <property type="entry name" value="FMN-linked oxidoreductases"/>
    <property type="match status" value="1"/>
</dbReference>
<keyword evidence="6 8" id="KW-0560">Oxidoreductase</keyword>
<reference evidence="8" key="1">
    <citation type="submission" date="2019-09" db="EMBL/GenBank/DDBJ databases">
        <authorList>
            <person name="Cremers G."/>
        </authorList>
    </citation>
    <scope>NUCLEOTIDE SEQUENCE [LARGE SCALE GENOMIC DNA]</scope>
    <source>
        <strain evidence="8">3B</strain>
    </source>
</reference>
<evidence type="ECO:0000256" key="6">
    <source>
        <dbReference type="ARBA" id="ARBA00023002"/>
    </source>
</evidence>